<dbReference type="GO" id="GO:0019843">
    <property type="term" value="F:rRNA binding"/>
    <property type="evidence" value="ECO:0007669"/>
    <property type="project" value="InterPro"/>
</dbReference>
<gene>
    <name evidence="5" type="ORF">S12H4_47293</name>
</gene>
<dbReference type="InterPro" id="IPR047873">
    <property type="entry name" value="Ribosomal_uL16"/>
</dbReference>
<dbReference type="PANTHER" id="PTHR12220">
    <property type="entry name" value="50S/60S RIBOSOMAL PROTEIN L16"/>
    <property type="match status" value="1"/>
</dbReference>
<name>X1V0P3_9ZZZZ</name>
<evidence type="ECO:0000256" key="3">
    <source>
        <dbReference type="ARBA" id="ARBA00023274"/>
    </source>
</evidence>
<comment type="caution">
    <text evidence="5">The sequence shown here is derived from an EMBL/GenBank/DDBJ whole genome shotgun (WGS) entry which is preliminary data.</text>
</comment>
<comment type="similarity">
    <text evidence="1">Belongs to the universal ribosomal protein uL16 family.</text>
</comment>
<dbReference type="FunFam" id="3.90.1170.10:FF:000001">
    <property type="entry name" value="50S ribosomal protein L16"/>
    <property type="match status" value="1"/>
</dbReference>
<dbReference type="Gene3D" id="3.90.1170.10">
    <property type="entry name" value="Ribosomal protein L10e/L16"/>
    <property type="match status" value="1"/>
</dbReference>
<evidence type="ECO:0000256" key="1">
    <source>
        <dbReference type="ARBA" id="ARBA00008931"/>
    </source>
</evidence>
<sequence>MAFLFPKRTKHRKMHRGRTKGKATRGNEIAFGDYGIQALAPAWITGRQIESCRTTMSRQTHRDSKVWIRIFPDKAITKHPAEARMGKGKGAVDHWVAVVKPGRILFEIAGVDELAAKRVHELVSHKLPIPTRLK</sequence>
<dbReference type="InterPro" id="IPR020798">
    <property type="entry name" value="Ribosomal_uL16_CS"/>
</dbReference>
<dbReference type="GO" id="GO:0003735">
    <property type="term" value="F:structural constituent of ribosome"/>
    <property type="evidence" value="ECO:0007669"/>
    <property type="project" value="InterPro"/>
</dbReference>
<dbReference type="CDD" id="cd01433">
    <property type="entry name" value="Ribosomal_L16_L10e"/>
    <property type="match status" value="1"/>
</dbReference>
<keyword evidence="3" id="KW-0687">Ribonucleoprotein</keyword>
<dbReference type="SUPFAM" id="SSF54686">
    <property type="entry name" value="Ribosomal protein L16p/L10e"/>
    <property type="match status" value="1"/>
</dbReference>
<dbReference type="PROSITE" id="PS00701">
    <property type="entry name" value="RIBOSOMAL_L16_2"/>
    <property type="match status" value="1"/>
</dbReference>
<dbReference type="PRINTS" id="PR00060">
    <property type="entry name" value="RIBOSOMALL16"/>
</dbReference>
<organism evidence="5">
    <name type="scientific">marine sediment metagenome</name>
    <dbReference type="NCBI Taxonomy" id="412755"/>
    <lineage>
        <taxon>unclassified sequences</taxon>
        <taxon>metagenomes</taxon>
        <taxon>ecological metagenomes</taxon>
    </lineage>
</organism>
<protein>
    <submittedName>
        <fullName evidence="5">Uncharacterized protein</fullName>
    </submittedName>
</protein>
<feature type="non-terminal residue" evidence="5">
    <location>
        <position position="134"/>
    </location>
</feature>
<feature type="compositionally biased region" description="Basic residues" evidence="4">
    <location>
        <begin position="7"/>
        <end position="22"/>
    </location>
</feature>
<dbReference type="InterPro" id="IPR016180">
    <property type="entry name" value="Ribosomal_uL16_dom"/>
</dbReference>
<reference evidence="5" key="1">
    <citation type="journal article" date="2014" name="Front. Microbiol.">
        <title>High frequency of phylogenetically diverse reductive dehalogenase-homologous genes in deep subseafloor sedimentary metagenomes.</title>
        <authorList>
            <person name="Kawai M."/>
            <person name="Futagami T."/>
            <person name="Toyoda A."/>
            <person name="Takaki Y."/>
            <person name="Nishi S."/>
            <person name="Hori S."/>
            <person name="Arai W."/>
            <person name="Tsubouchi T."/>
            <person name="Morono Y."/>
            <person name="Uchiyama I."/>
            <person name="Ito T."/>
            <person name="Fujiyama A."/>
            <person name="Inagaki F."/>
            <person name="Takami H."/>
        </authorList>
    </citation>
    <scope>NUCLEOTIDE SEQUENCE</scope>
    <source>
        <strain evidence="5">Expedition CK06-06</strain>
    </source>
</reference>
<dbReference type="EMBL" id="BARW01029430">
    <property type="protein sequence ID" value="GAJ09392.1"/>
    <property type="molecule type" value="Genomic_DNA"/>
</dbReference>
<accession>X1V0P3</accession>
<dbReference type="AlphaFoldDB" id="X1V0P3"/>
<dbReference type="InterPro" id="IPR036920">
    <property type="entry name" value="Ribosomal_uL16_sf"/>
</dbReference>
<evidence type="ECO:0000256" key="4">
    <source>
        <dbReference type="SAM" id="MobiDB-lite"/>
    </source>
</evidence>
<dbReference type="InterPro" id="IPR000114">
    <property type="entry name" value="Ribosomal_uL16_bact-type"/>
</dbReference>
<dbReference type="Pfam" id="PF00252">
    <property type="entry name" value="Ribosomal_L16"/>
    <property type="match status" value="1"/>
</dbReference>
<dbReference type="NCBIfam" id="TIGR01164">
    <property type="entry name" value="rplP_bact"/>
    <property type="match status" value="1"/>
</dbReference>
<evidence type="ECO:0000313" key="5">
    <source>
        <dbReference type="EMBL" id="GAJ09392.1"/>
    </source>
</evidence>
<dbReference type="GO" id="GO:0006412">
    <property type="term" value="P:translation"/>
    <property type="evidence" value="ECO:0007669"/>
    <property type="project" value="InterPro"/>
</dbReference>
<proteinExistence type="inferred from homology"/>
<dbReference type="PANTHER" id="PTHR12220:SF13">
    <property type="entry name" value="LARGE RIBOSOMAL SUBUNIT PROTEIN UL16M"/>
    <property type="match status" value="1"/>
</dbReference>
<keyword evidence="2" id="KW-0689">Ribosomal protein</keyword>
<evidence type="ECO:0000256" key="2">
    <source>
        <dbReference type="ARBA" id="ARBA00022980"/>
    </source>
</evidence>
<dbReference type="GO" id="GO:1990904">
    <property type="term" value="C:ribonucleoprotein complex"/>
    <property type="evidence" value="ECO:0007669"/>
    <property type="project" value="UniProtKB-KW"/>
</dbReference>
<dbReference type="HAMAP" id="MF_01342">
    <property type="entry name" value="Ribosomal_uL16"/>
    <property type="match status" value="1"/>
</dbReference>
<feature type="region of interest" description="Disordered" evidence="4">
    <location>
        <begin position="1"/>
        <end position="22"/>
    </location>
</feature>
<dbReference type="GO" id="GO:0005840">
    <property type="term" value="C:ribosome"/>
    <property type="evidence" value="ECO:0007669"/>
    <property type="project" value="UniProtKB-KW"/>
</dbReference>